<reference evidence="1" key="1">
    <citation type="submission" date="2020-10" db="EMBL/GenBank/DDBJ databases">
        <title>Connecting structure to function with the recovery of over 1000 high-quality activated sludge metagenome-assembled genomes encoding full-length rRNA genes using long-read sequencing.</title>
        <authorList>
            <person name="Singleton C.M."/>
            <person name="Petriglieri F."/>
            <person name="Kristensen J.M."/>
            <person name="Kirkegaard R.H."/>
            <person name="Michaelsen T.Y."/>
            <person name="Andersen M.H."/>
            <person name="Karst S.M."/>
            <person name="Dueholm M.S."/>
            <person name="Nielsen P.H."/>
            <person name="Albertsen M."/>
        </authorList>
    </citation>
    <scope>NUCLEOTIDE SEQUENCE</scope>
    <source>
        <strain evidence="1">Bjer_18-Q3-R1-45_BAT3C.347</strain>
    </source>
</reference>
<evidence type="ECO:0000313" key="2">
    <source>
        <dbReference type="Proteomes" id="UP000807785"/>
    </source>
</evidence>
<dbReference type="NCBIfam" id="TIGR02610">
    <property type="entry name" value="PHA_gran_rgn"/>
    <property type="match status" value="1"/>
</dbReference>
<dbReference type="InterPro" id="IPR013433">
    <property type="entry name" value="PHA_gran_rgn"/>
</dbReference>
<organism evidence="1 2">
    <name type="scientific">Candidatus Methylophosphatis roskildensis</name>
    <dbReference type="NCBI Taxonomy" id="2899263"/>
    <lineage>
        <taxon>Bacteria</taxon>
        <taxon>Pseudomonadati</taxon>
        <taxon>Pseudomonadota</taxon>
        <taxon>Betaproteobacteria</taxon>
        <taxon>Nitrosomonadales</taxon>
        <taxon>Sterolibacteriaceae</taxon>
        <taxon>Candidatus Methylophosphatis</taxon>
    </lineage>
</organism>
<dbReference type="EMBL" id="JADJEV010000004">
    <property type="protein sequence ID" value="MBK6973859.1"/>
    <property type="molecule type" value="Genomic_DNA"/>
</dbReference>
<sequence>MSDIVVRRTHGMTMKKARRAAEDIAAKLDEEFDLDYGWDGNTLAFRRTGVTGFLAVHKRDVEISLRLGFLMLAFRGRIEQEIHTYFDDHFGKSAGPEI</sequence>
<proteinExistence type="predicted"/>
<dbReference type="AlphaFoldDB" id="A0A9D7E456"/>
<accession>A0A9D7E456</accession>
<dbReference type="Pfam" id="PF09650">
    <property type="entry name" value="PHA_gran_rgn"/>
    <property type="match status" value="1"/>
</dbReference>
<dbReference type="Proteomes" id="UP000807785">
    <property type="component" value="Unassembled WGS sequence"/>
</dbReference>
<gene>
    <name evidence="1" type="ORF">IPH26_13300</name>
</gene>
<comment type="caution">
    <text evidence="1">The sequence shown here is derived from an EMBL/GenBank/DDBJ whole genome shotgun (WGS) entry which is preliminary data.</text>
</comment>
<protein>
    <submittedName>
        <fullName evidence="1">Polyhydroxyalkanoic acid system family protein</fullName>
    </submittedName>
</protein>
<name>A0A9D7E456_9PROT</name>
<evidence type="ECO:0000313" key="1">
    <source>
        <dbReference type="EMBL" id="MBK6973859.1"/>
    </source>
</evidence>